<proteinExistence type="inferred from homology"/>
<dbReference type="AlphaFoldDB" id="A0A920BTG5"/>
<dbReference type="PROSITE" id="PS51318">
    <property type="entry name" value="TAT"/>
    <property type="match status" value="1"/>
</dbReference>
<dbReference type="GO" id="GO:0043546">
    <property type="term" value="F:molybdopterin cofactor binding"/>
    <property type="evidence" value="ECO:0007669"/>
    <property type="project" value="InterPro"/>
</dbReference>
<dbReference type="Pfam" id="PF01568">
    <property type="entry name" value="Molydop_binding"/>
    <property type="match status" value="1"/>
</dbReference>
<evidence type="ECO:0000256" key="3">
    <source>
        <dbReference type="ARBA" id="ARBA00022505"/>
    </source>
</evidence>
<accession>A0A920BTG5</accession>
<dbReference type="InterPro" id="IPR009010">
    <property type="entry name" value="Asp_de-COase-like_dom_sf"/>
</dbReference>
<evidence type="ECO:0000313" key="11">
    <source>
        <dbReference type="Proteomes" id="UP000682111"/>
    </source>
</evidence>
<dbReference type="Gene3D" id="3.40.50.740">
    <property type="match status" value="1"/>
</dbReference>
<keyword evidence="8" id="KW-0411">Iron-sulfur</keyword>
<comment type="similarity">
    <text evidence="2">Belongs to the prokaryotic molybdopterin-containing oxidoreductase family.</text>
</comment>
<evidence type="ECO:0000259" key="9">
    <source>
        <dbReference type="PROSITE" id="PS51669"/>
    </source>
</evidence>
<comment type="caution">
    <text evidence="10">The sequence shown here is derived from an EMBL/GenBank/DDBJ whole genome shotgun (WGS) entry which is preliminary data.</text>
</comment>
<dbReference type="RefSeq" id="WP_095314882.1">
    <property type="nucleotide sequence ID" value="NZ_BORC01000003.1"/>
</dbReference>
<keyword evidence="3" id="KW-0500">Molybdenum</keyword>
<evidence type="ECO:0000256" key="4">
    <source>
        <dbReference type="ARBA" id="ARBA00022723"/>
    </source>
</evidence>
<evidence type="ECO:0000256" key="6">
    <source>
        <dbReference type="ARBA" id="ARBA00023002"/>
    </source>
</evidence>
<evidence type="ECO:0000256" key="7">
    <source>
        <dbReference type="ARBA" id="ARBA00023004"/>
    </source>
</evidence>
<protein>
    <submittedName>
        <fullName evidence="10">Dimethyl sulfoxide reductase subunit A</fullName>
    </submittedName>
</protein>
<name>A0A920BTG5_9BACI</name>
<dbReference type="GO" id="GO:0009061">
    <property type="term" value="P:anaerobic respiration"/>
    <property type="evidence" value="ECO:0007669"/>
    <property type="project" value="TreeGrafter"/>
</dbReference>
<dbReference type="EMBL" id="BORC01000003">
    <property type="protein sequence ID" value="GIN61953.1"/>
    <property type="molecule type" value="Genomic_DNA"/>
</dbReference>
<dbReference type="CDD" id="cd02794">
    <property type="entry name" value="MopB_CT_DmsA-EC"/>
    <property type="match status" value="1"/>
</dbReference>
<keyword evidence="5" id="KW-0732">Signal</keyword>
<dbReference type="Gene3D" id="3.40.228.10">
    <property type="entry name" value="Dimethylsulfoxide Reductase, domain 2"/>
    <property type="match status" value="1"/>
</dbReference>
<dbReference type="SUPFAM" id="SSF50692">
    <property type="entry name" value="ADC-like"/>
    <property type="match status" value="1"/>
</dbReference>
<evidence type="ECO:0000256" key="5">
    <source>
        <dbReference type="ARBA" id="ARBA00022729"/>
    </source>
</evidence>
<dbReference type="InterPro" id="IPR006963">
    <property type="entry name" value="Mopterin_OxRdtase_4Fe-4S_dom"/>
</dbReference>
<dbReference type="InterPro" id="IPR006657">
    <property type="entry name" value="MoPterin_dinucl-bd_dom"/>
</dbReference>
<keyword evidence="7" id="KW-0408">Iron</keyword>
<dbReference type="GO" id="GO:0009389">
    <property type="term" value="F:dimethyl sulfoxide reductase activity"/>
    <property type="evidence" value="ECO:0007669"/>
    <property type="project" value="InterPro"/>
</dbReference>
<dbReference type="GO" id="GO:0051539">
    <property type="term" value="F:4 iron, 4 sulfur cluster binding"/>
    <property type="evidence" value="ECO:0007669"/>
    <property type="project" value="InterPro"/>
</dbReference>
<organism evidence="10 11">
    <name type="scientific">Robertmurraya siralis</name>
    <dbReference type="NCBI Taxonomy" id="77777"/>
    <lineage>
        <taxon>Bacteria</taxon>
        <taxon>Bacillati</taxon>
        <taxon>Bacillota</taxon>
        <taxon>Bacilli</taxon>
        <taxon>Bacillales</taxon>
        <taxon>Bacillaceae</taxon>
        <taxon>Robertmurraya</taxon>
    </lineage>
</organism>
<feature type="domain" description="4Fe-4S Mo/W bis-MGD-type" evidence="9">
    <location>
        <begin position="55"/>
        <end position="121"/>
    </location>
</feature>
<dbReference type="GO" id="GO:0030288">
    <property type="term" value="C:outer membrane-bounded periplasmic space"/>
    <property type="evidence" value="ECO:0007669"/>
    <property type="project" value="TreeGrafter"/>
</dbReference>
<keyword evidence="11" id="KW-1185">Reference proteome</keyword>
<evidence type="ECO:0000313" key="10">
    <source>
        <dbReference type="EMBL" id="GIN61953.1"/>
    </source>
</evidence>
<dbReference type="InterPro" id="IPR006311">
    <property type="entry name" value="TAT_signal"/>
</dbReference>
<sequence>MDQNLMNSLTNKKMKRRSFLKWSGAVTVPALVGGVTVSNKLMNKASAETVMDDVEEVVIPTCSTLNCGGKCLIKAHIKDGQIVRISTDDDPRDENADNEQFPQIRACVRGRGYRRHIYSPDRIQKPLKRVGKRGEGKFEEITWDEAIKIIAEENNRIKEKYGPASRFSLYATGQTGTVGSGDTVIQRLLAFDGGYLGRYSNYSSGQHLAATPYTFGETGAGSSCNTLLDSKLIILHGMNPAETIFGHMNMYLRMAKEKGAKIYTLDPRKTDTNVALADDWFPIKPGTDNALIAAMAYVMFTENLHDQDFLDKYCLGHDEEHMPEGVPAGESYYSYVMGEKDNTPKTPQWAAKITGLPTNRIIQLAREVALTKPMAWVQGNGINRHMNGEQLSRASSMIAALTGNIGISGGWAGPNAPSIAQFEGFPIPDNPLGISIPVFKFTDAIVRGTEMGVEDGVMGLEEGKTLPANIKMIFNMAGNCLVNQHSDINKTIEILEDETLCEFIVTSDIYMTPSAKYSDLILPTCTFFEQNDVVGPWSYGQHMFLSQKVVEPLYGSLTEYEWMAKLAKELGIEKEFTEGRTQDDWVKWMIEESKKKDPTFPSYSEMQKNGVHKFKEITVVRFKEQIEDPENVPFNTPSGKIELFSKTLWDMNRPEDIPAIPKHVAVNEGPESELTKKYPLQIFGWHVKRRCHSTWDTSDWMEEVQTQELWINPIDAKERKIKDGDMVQAFNDRGKIELPAKVTSRVMPGVVCVPQGGWFNPDQNGVDKRGAINVLTGLEASPFHCNPQHTNLAEVKKA</sequence>
<dbReference type="PANTHER" id="PTHR43742">
    <property type="entry name" value="TRIMETHYLAMINE-N-OXIDE REDUCTASE"/>
    <property type="match status" value="1"/>
</dbReference>
<dbReference type="PROSITE" id="PS00490">
    <property type="entry name" value="MOLYBDOPTERIN_PROK_2"/>
    <property type="match status" value="1"/>
</dbReference>
<dbReference type="InterPro" id="IPR050612">
    <property type="entry name" value="Prok_Mopterin_Oxidored"/>
</dbReference>
<dbReference type="Gene3D" id="3.40.50.12440">
    <property type="match status" value="2"/>
</dbReference>
<dbReference type="Pfam" id="PF00384">
    <property type="entry name" value="Molybdopterin"/>
    <property type="match status" value="1"/>
</dbReference>
<dbReference type="GO" id="GO:0009055">
    <property type="term" value="F:electron transfer activity"/>
    <property type="evidence" value="ECO:0007669"/>
    <property type="project" value="TreeGrafter"/>
</dbReference>
<dbReference type="InterPro" id="IPR011888">
    <property type="entry name" value="Anaer_DMSO_reductase"/>
</dbReference>
<dbReference type="SUPFAM" id="SSF53706">
    <property type="entry name" value="Formate dehydrogenase/DMSO reductase, domains 1-3"/>
    <property type="match status" value="1"/>
</dbReference>
<evidence type="ECO:0000256" key="1">
    <source>
        <dbReference type="ARBA" id="ARBA00001942"/>
    </source>
</evidence>
<dbReference type="PANTHER" id="PTHR43742:SF3">
    <property type="entry name" value="DIMETHYL SULFOXIDE REDUCTASE DMSA"/>
    <property type="match status" value="1"/>
</dbReference>
<comment type="cofactor">
    <cofactor evidence="1">
        <name>Mo-bis(molybdopterin guanine dinucleotide)</name>
        <dbReference type="ChEBI" id="CHEBI:60539"/>
    </cofactor>
</comment>
<dbReference type="InterPro" id="IPR006656">
    <property type="entry name" value="Mopterin_OxRdtase"/>
</dbReference>
<dbReference type="SMART" id="SM00926">
    <property type="entry name" value="Molybdop_Fe4S4"/>
    <property type="match status" value="1"/>
</dbReference>
<dbReference type="Pfam" id="PF04879">
    <property type="entry name" value="Molybdop_Fe4S4"/>
    <property type="match status" value="1"/>
</dbReference>
<gene>
    <name evidence="10" type="ORF">J27TS8_19460</name>
</gene>
<reference evidence="10" key="1">
    <citation type="submission" date="2021-03" db="EMBL/GenBank/DDBJ databases">
        <title>Antimicrobial resistance genes in bacteria isolated from Japanese honey, and their potential for conferring macrolide and lincosamide resistance in the American foulbrood pathogen Paenibacillus larvae.</title>
        <authorList>
            <person name="Okamoto M."/>
            <person name="Kumagai M."/>
            <person name="Kanamori H."/>
            <person name="Takamatsu D."/>
        </authorList>
    </citation>
    <scope>NUCLEOTIDE SEQUENCE</scope>
    <source>
        <strain evidence="10">J27TS8</strain>
    </source>
</reference>
<evidence type="ECO:0000256" key="2">
    <source>
        <dbReference type="ARBA" id="ARBA00010312"/>
    </source>
</evidence>
<dbReference type="Gene3D" id="2.40.40.20">
    <property type="match status" value="1"/>
</dbReference>
<dbReference type="GO" id="GO:0030151">
    <property type="term" value="F:molybdenum ion binding"/>
    <property type="evidence" value="ECO:0007669"/>
    <property type="project" value="InterPro"/>
</dbReference>
<keyword evidence="4" id="KW-0479">Metal-binding</keyword>
<evidence type="ECO:0000256" key="8">
    <source>
        <dbReference type="ARBA" id="ARBA00023014"/>
    </source>
</evidence>
<dbReference type="Proteomes" id="UP000682111">
    <property type="component" value="Unassembled WGS sequence"/>
</dbReference>
<keyword evidence="6" id="KW-0560">Oxidoreductase</keyword>
<dbReference type="NCBIfam" id="TIGR02166">
    <property type="entry name" value="dmsA_ynfE"/>
    <property type="match status" value="1"/>
</dbReference>
<dbReference type="InterPro" id="IPR006655">
    <property type="entry name" value="Mopterin_OxRdtase_prok_CS"/>
</dbReference>
<dbReference type="PROSITE" id="PS51669">
    <property type="entry name" value="4FE4S_MOW_BIS_MGD"/>
    <property type="match status" value="1"/>
</dbReference>